<dbReference type="InterPro" id="IPR000182">
    <property type="entry name" value="GNAT_dom"/>
</dbReference>
<evidence type="ECO:0000313" key="8">
    <source>
        <dbReference type="Proteomes" id="UP000809621"/>
    </source>
</evidence>
<evidence type="ECO:0000313" key="7">
    <source>
        <dbReference type="EMBL" id="MBM7038357.1"/>
    </source>
</evidence>
<comment type="caution">
    <text evidence="7">The sequence shown here is derived from an EMBL/GenBank/DDBJ whole genome shotgun (WGS) entry which is preliminary data.</text>
</comment>
<accession>A0ABS2HQH7</accession>
<dbReference type="Pfam" id="PF00583">
    <property type="entry name" value="Acetyltransf_1"/>
    <property type="match status" value="1"/>
</dbReference>
<keyword evidence="2 5" id="KW-0963">Cytoplasm</keyword>
<evidence type="ECO:0000256" key="1">
    <source>
        <dbReference type="ARBA" id="ARBA00005395"/>
    </source>
</evidence>
<organism evidence="7 8">
    <name type="scientific">Vibrio ulleungensis</name>
    <dbReference type="NCBI Taxonomy" id="2807619"/>
    <lineage>
        <taxon>Bacteria</taxon>
        <taxon>Pseudomonadati</taxon>
        <taxon>Pseudomonadota</taxon>
        <taxon>Gammaproteobacteria</taxon>
        <taxon>Vibrionales</taxon>
        <taxon>Vibrionaceae</taxon>
        <taxon>Vibrio</taxon>
    </lineage>
</organism>
<comment type="similarity">
    <text evidence="1 5">Belongs to the acetyltransferase family. RimI subfamily.</text>
</comment>
<dbReference type="Proteomes" id="UP000809621">
    <property type="component" value="Unassembled WGS sequence"/>
</dbReference>
<keyword evidence="3 5" id="KW-0808">Transferase</keyword>
<comment type="caution">
    <text evidence="5">Lacks conserved residue(s) required for the propagation of feature annotation.</text>
</comment>
<evidence type="ECO:0000256" key="4">
    <source>
        <dbReference type="ARBA" id="ARBA00023315"/>
    </source>
</evidence>
<proteinExistence type="inferred from homology"/>
<evidence type="ECO:0000256" key="5">
    <source>
        <dbReference type="HAMAP-Rule" id="MF_02210"/>
    </source>
</evidence>
<feature type="active site" description="Proton donor" evidence="5">
    <location>
        <position position="127"/>
    </location>
</feature>
<dbReference type="InterPro" id="IPR043690">
    <property type="entry name" value="RimI"/>
</dbReference>
<feature type="binding site" evidence="5">
    <location>
        <position position="120"/>
    </location>
    <ligand>
        <name>acetyl-CoA</name>
        <dbReference type="ChEBI" id="CHEBI:57288"/>
    </ligand>
</feature>
<name>A0ABS2HQH7_9VIBR</name>
<dbReference type="NCBIfam" id="TIGR01575">
    <property type="entry name" value="rimI"/>
    <property type="match status" value="1"/>
</dbReference>
<dbReference type="PANTHER" id="PTHR43420">
    <property type="entry name" value="ACETYLTRANSFERASE"/>
    <property type="match status" value="1"/>
</dbReference>
<protein>
    <recommendedName>
        <fullName evidence="5">[Ribosomal protein bS18]-alanine N-acetyltransferase</fullName>
        <ecNumber evidence="5">2.3.1.266</ecNumber>
    </recommendedName>
</protein>
<dbReference type="EC" id="2.3.1.266" evidence="5"/>
<keyword evidence="4 5" id="KW-0012">Acyltransferase</keyword>
<dbReference type="HAMAP" id="MF_02210">
    <property type="entry name" value="RimI"/>
    <property type="match status" value="1"/>
</dbReference>
<feature type="binding site" evidence="5">
    <location>
        <begin position="81"/>
        <end position="83"/>
    </location>
    <ligand>
        <name>acetyl-CoA</name>
        <dbReference type="ChEBI" id="CHEBI:57288"/>
    </ligand>
</feature>
<dbReference type="InterPro" id="IPR050680">
    <property type="entry name" value="YpeA/RimI_acetyltransf"/>
</dbReference>
<comment type="catalytic activity">
    <reaction evidence="5">
        <text>N-terminal L-alanyl-[ribosomal protein bS18] + acetyl-CoA = N-terminal N(alpha)-acetyl-L-alanyl-[ribosomal protein bS18] + CoA + H(+)</text>
        <dbReference type="Rhea" id="RHEA:43756"/>
        <dbReference type="Rhea" id="RHEA-COMP:10676"/>
        <dbReference type="Rhea" id="RHEA-COMP:10677"/>
        <dbReference type="ChEBI" id="CHEBI:15378"/>
        <dbReference type="ChEBI" id="CHEBI:57287"/>
        <dbReference type="ChEBI" id="CHEBI:57288"/>
        <dbReference type="ChEBI" id="CHEBI:64718"/>
        <dbReference type="ChEBI" id="CHEBI:83683"/>
        <dbReference type="EC" id="2.3.1.266"/>
    </reaction>
</comment>
<dbReference type="SUPFAM" id="SSF55729">
    <property type="entry name" value="Acyl-CoA N-acyltransferases (Nat)"/>
    <property type="match status" value="1"/>
</dbReference>
<keyword evidence="8" id="KW-1185">Reference proteome</keyword>
<comment type="subcellular location">
    <subcellularLocation>
        <location evidence="5">Cytoplasm</location>
    </subcellularLocation>
</comment>
<sequence>MSSQASQIIAEDTQLVRLDTSHSTAIIAIENEVHTHPWKASMLTNFDGRGACNFGLLDKQSRLLGYFYAQNIVGEVSLLNIAVAKPWQGRGVGRLLLESLVEKSEAANAETVWLEVRQSNVAALKLYESEGFHEVDRRRDYYPTQQGKEDAIVMCLTLAFSGF</sequence>
<evidence type="ECO:0000256" key="2">
    <source>
        <dbReference type="ARBA" id="ARBA00022490"/>
    </source>
</evidence>
<dbReference type="GO" id="GO:0005840">
    <property type="term" value="C:ribosome"/>
    <property type="evidence" value="ECO:0007669"/>
    <property type="project" value="UniProtKB-KW"/>
</dbReference>
<feature type="domain" description="N-acetyltransferase" evidence="6">
    <location>
        <begin position="13"/>
        <end position="159"/>
    </location>
</feature>
<comment type="function">
    <text evidence="5">Acetylates the N-terminal alanine of ribosomal protein bS18.</text>
</comment>
<keyword evidence="7" id="KW-0687">Ribonucleoprotein</keyword>
<keyword evidence="7" id="KW-0689">Ribosomal protein</keyword>
<dbReference type="InterPro" id="IPR016181">
    <property type="entry name" value="Acyl_CoA_acyltransferase"/>
</dbReference>
<evidence type="ECO:0000256" key="3">
    <source>
        <dbReference type="ARBA" id="ARBA00022679"/>
    </source>
</evidence>
<dbReference type="PANTHER" id="PTHR43420:SF51">
    <property type="entry name" value="PEPTIDYL-LYSINE N-ACETYLTRANSFERASE YIAC"/>
    <property type="match status" value="1"/>
</dbReference>
<feature type="active site" description="Proton acceptor" evidence="5">
    <location>
        <position position="115"/>
    </location>
</feature>
<dbReference type="CDD" id="cd04301">
    <property type="entry name" value="NAT_SF"/>
    <property type="match status" value="1"/>
</dbReference>
<reference evidence="7 8" key="1">
    <citation type="submission" date="2021-02" db="EMBL/GenBank/DDBJ databases">
        <authorList>
            <person name="Park J.-S."/>
        </authorList>
    </citation>
    <scope>NUCLEOTIDE SEQUENCE [LARGE SCALE GENOMIC DNA]</scope>
    <source>
        <strain evidence="7 8">188UL20-2</strain>
    </source>
</reference>
<dbReference type="Gene3D" id="3.40.630.30">
    <property type="match status" value="1"/>
</dbReference>
<gene>
    <name evidence="5 7" type="primary">rimI</name>
    <name evidence="7" type="ORF">JQC93_18415</name>
</gene>
<evidence type="ECO:0000259" key="6">
    <source>
        <dbReference type="PROSITE" id="PS51186"/>
    </source>
</evidence>
<dbReference type="PROSITE" id="PS51186">
    <property type="entry name" value="GNAT"/>
    <property type="match status" value="1"/>
</dbReference>
<dbReference type="RefSeq" id="WP_205159811.1">
    <property type="nucleotide sequence ID" value="NZ_JAFEUM010000010.1"/>
</dbReference>
<dbReference type="InterPro" id="IPR006464">
    <property type="entry name" value="AcTrfase_RimI/Ard1"/>
</dbReference>
<dbReference type="EMBL" id="JAFEUM010000010">
    <property type="protein sequence ID" value="MBM7038357.1"/>
    <property type="molecule type" value="Genomic_DNA"/>
</dbReference>